<evidence type="ECO:0000313" key="2">
    <source>
        <dbReference type="EMBL" id="NIK61471.1"/>
    </source>
</evidence>
<reference evidence="2 3" key="1">
    <citation type="submission" date="2020-03" db="EMBL/GenBank/DDBJ databases">
        <title>Sequencing the genomes of 1000 actinobacteria strains.</title>
        <authorList>
            <person name="Klenk H.-P."/>
        </authorList>
    </citation>
    <scope>NUCLEOTIDE SEQUENCE [LARGE SCALE GENOMIC DNA]</scope>
    <source>
        <strain evidence="2 3">DSM 45490</strain>
    </source>
</reference>
<accession>A0A7X5VIK4</accession>
<evidence type="ECO:0000256" key="1">
    <source>
        <dbReference type="SAM" id="Coils"/>
    </source>
</evidence>
<keyword evidence="3" id="KW-1185">Reference proteome</keyword>
<name>A0A7X5VIK4_9ACTN</name>
<feature type="coiled-coil region" evidence="1">
    <location>
        <begin position="225"/>
        <end position="252"/>
    </location>
</feature>
<gene>
    <name evidence="2" type="ORF">BJY22_007188</name>
</gene>
<proteinExistence type="predicted"/>
<organism evidence="2 3">
    <name type="scientific">Kribbella shirazensis</name>
    <dbReference type="NCBI Taxonomy" id="1105143"/>
    <lineage>
        <taxon>Bacteria</taxon>
        <taxon>Bacillati</taxon>
        <taxon>Actinomycetota</taxon>
        <taxon>Actinomycetes</taxon>
        <taxon>Propionibacteriales</taxon>
        <taxon>Kribbellaceae</taxon>
        <taxon>Kribbella</taxon>
    </lineage>
</organism>
<dbReference type="AlphaFoldDB" id="A0A7X5VIK4"/>
<protein>
    <recommendedName>
        <fullName evidence="4">PE-PGRS family protein</fullName>
    </recommendedName>
</protein>
<evidence type="ECO:0000313" key="3">
    <source>
        <dbReference type="Proteomes" id="UP000555407"/>
    </source>
</evidence>
<dbReference type="RefSeq" id="WP_167215988.1">
    <property type="nucleotide sequence ID" value="NZ_JAASRO010000001.1"/>
</dbReference>
<dbReference type="Proteomes" id="UP000555407">
    <property type="component" value="Unassembled WGS sequence"/>
</dbReference>
<keyword evidence="1" id="KW-0175">Coiled coil</keyword>
<comment type="caution">
    <text evidence="2">The sequence shown here is derived from an EMBL/GenBank/DDBJ whole genome shotgun (WGS) entry which is preliminary data.</text>
</comment>
<evidence type="ECO:0008006" key="4">
    <source>
        <dbReference type="Google" id="ProtNLM"/>
    </source>
</evidence>
<sequence length="305" mass="35597">MDVGDEQIYRLRDDAASERVRIVAIHPGKQRHRYDVEFLDGEKAGRQENVSGNRLRGAWSGVREYDERMANWKRLSAYQLTDHEESAAEIVLQLLIPVEIVEWEWQPVQWATSIHDPVGLERIIGLPVADLLAQTEWFELDGDQVVSPEGTLMIVEYACRTTPMPVLDWVVESEKEYRQRAKHGRPTVSHDKRPYTTSPEWEYQLYLERGRPLHELLRSWCGQRAATIQERLAAAEAEVQRLDQLVVRLVDELKQHGHSMAAEIIARRYEEERITPANYRPVVERPLKPSEIPVRYERAPRRWGH</sequence>
<dbReference type="EMBL" id="JAASRO010000001">
    <property type="protein sequence ID" value="NIK61471.1"/>
    <property type="molecule type" value="Genomic_DNA"/>
</dbReference>